<sequence>MALSGDDSWQRAEIWAVRAWPNRRGGGQGRTKIETRLWGRSDARRDSGTPGWRLALGAERKAKGCGYGPIRGWTGSIVVDFGKKRVLDERTRVLLTSAAYVHLKHFDVSKHTRNLSPASRAILLSGPAGLYQQMLARALAHHFEAKLLLLDLTDFSLKELYQQMLDRALAHHFEAKLLLLDLADFSLKLSGLIGIRR</sequence>
<dbReference type="PANTHER" id="PTHR45644:SF83">
    <property type="entry name" value="P-LOOP CONTAINING NUCLEOSIDE TRIPHOSPHATE HYDROLASES SUPERFAMILY PROTEIN"/>
    <property type="match status" value="1"/>
</dbReference>
<accession>A0ABD3DP74</accession>
<keyword evidence="1" id="KW-0547">Nucleotide-binding</keyword>
<evidence type="ECO:0000313" key="4">
    <source>
        <dbReference type="Proteomes" id="UP001632038"/>
    </source>
</evidence>
<gene>
    <name evidence="3" type="ORF">CASFOL_013912</name>
</gene>
<dbReference type="SUPFAM" id="SSF52540">
    <property type="entry name" value="P-loop containing nucleoside triphosphate hydrolases"/>
    <property type="match status" value="1"/>
</dbReference>
<evidence type="ECO:0000256" key="1">
    <source>
        <dbReference type="ARBA" id="ARBA00022741"/>
    </source>
</evidence>
<dbReference type="InterPro" id="IPR027417">
    <property type="entry name" value="P-loop_NTPase"/>
</dbReference>
<reference evidence="4" key="1">
    <citation type="journal article" date="2024" name="IScience">
        <title>Strigolactones Initiate the Formation of Haustorium-like Structures in Castilleja.</title>
        <authorList>
            <person name="Buerger M."/>
            <person name="Peterson D."/>
            <person name="Chory J."/>
        </authorList>
    </citation>
    <scope>NUCLEOTIDE SEQUENCE [LARGE SCALE GENOMIC DNA]</scope>
</reference>
<dbReference type="PANTHER" id="PTHR45644">
    <property type="entry name" value="AAA ATPASE, PUTATIVE (AFU_ORTHOLOGUE AFUA_2G12920)-RELATED-RELATED"/>
    <property type="match status" value="1"/>
</dbReference>
<dbReference type="GO" id="GO:0005524">
    <property type="term" value="F:ATP binding"/>
    <property type="evidence" value="ECO:0007669"/>
    <property type="project" value="UniProtKB-KW"/>
</dbReference>
<comment type="caution">
    <text evidence="3">The sequence shown here is derived from an EMBL/GenBank/DDBJ whole genome shotgun (WGS) entry which is preliminary data.</text>
</comment>
<dbReference type="InterPro" id="IPR051701">
    <property type="entry name" value="Mito_OM_Translocase_MSP1"/>
</dbReference>
<dbReference type="Gene3D" id="3.40.50.300">
    <property type="entry name" value="P-loop containing nucleotide triphosphate hydrolases"/>
    <property type="match status" value="1"/>
</dbReference>
<evidence type="ECO:0000256" key="2">
    <source>
        <dbReference type="ARBA" id="ARBA00022840"/>
    </source>
</evidence>
<dbReference type="Proteomes" id="UP001632038">
    <property type="component" value="Unassembled WGS sequence"/>
</dbReference>
<organism evidence="3 4">
    <name type="scientific">Castilleja foliolosa</name>
    <dbReference type="NCBI Taxonomy" id="1961234"/>
    <lineage>
        <taxon>Eukaryota</taxon>
        <taxon>Viridiplantae</taxon>
        <taxon>Streptophyta</taxon>
        <taxon>Embryophyta</taxon>
        <taxon>Tracheophyta</taxon>
        <taxon>Spermatophyta</taxon>
        <taxon>Magnoliopsida</taxon>
        <taxon>eudicotyledons</taxon>
        <taxon>Gunneridae</taxon>
        <taxon>Pentapetalae</taxon>
        <taxon>asterids</taxon>
        <taxon>lamiids</taxon>
        <taxon>Lamiales</taxon>
        <taxon>Orobanchaceae</taxon>
        <taxon>Pedicularideae</taxon>
        <taxon>Castillejinae</taxon>
        <taxon>Castilleja</taxon>
    </lineage>
</organism>
<dbReference type="EMBL" id="JAVIJP010000016">
    <property type="protein sequence ID" value="KAL3643097.1"/>
    <property type="molecule type" value="Genomic_DNA"/>
</dbReference>
<evidence type="ECO:0008006" key="5">
    <source>
        <dbReference type="Google" id="ProtNLM"/>
    </source>
</evidence>
<keyword evidence="2" id="KW-0067">ATP-binding</keyword>
<keyword evidence="4" id="KW-1185">Reference proteome</keyword>
<evidence type="ECO:0000313" key="3">
    <source>
        <dbReference type="EMBL" id="KAL3643097.1"/>
    </source>
</evidence>
<dbReference type="AlphaFoldDB" id="A0ABD3DP74"/>
<protein>
    <recommendedName>
        <fullName evidence="5">ATPase AAA-type core domain-containing protein</fullName>
    </recommendedName>
</protein>
<name>A0ABD3DP74_9LAMI</name>
<proteinExistence type="predicted"/>